<reference evidence="2" key="1">
    <citation type="submission" date="2022-11" db="EMBL/GenBank/DDBJ databases">
        <title>Genome Sequence of Cubamyces cubensis.</title>
        <authorList>
            <person name="Buettner E."/>
        </authorList>
    </citation>
    <scope>NUCLEOTIDE SEQUENCE</scope>
    <source>
        <strain evidence="2">MPL-01</strain>
    </source>
</reference>
<dbReference type="AlphaFoldDB" id="A0AAD7TV24"/>
<name>A0AAD7TV24_9APHY</name>
<dbReference type="PANTHER" id="PTHR34213:SF2">
    <property type="entry name" value="NUCLEAR TRANSPORT FACTOR 2 (NTF2) FAMILY PROTEIN"/>
    <property type="match status" value="1"/>
</dbReference>
<comment type="caution">
    <text evidence="2">The sequence shown here is derived from an EMBL/GenBank/DDBJ whole genome shotgun (WGS) entry which is preliminary data.</text>
</comment>
<sequence length="240" mass="26742">MTSATAHAGGTNPEPTRSPSPTITYHHSHLLPLQRHELIGSIAGGAHYAGALQSHNSDSEPPPLHPKAWRRQSTISCEADDPDINGTFKGVVEDLQQFYSGKPTLEAVQRRWCEEAIWEHPLFKCTGISEIRAVLFALPLCVRSAEHISTRILSAGLAPNRLSVHSSRIPTYSLLVVWDHINQDIKSVIYVDLDEDMKIVQLIDQWNGQEHSTRWGAASFRRLLAKVLCWISPAPKRHTG</sequence>
<evidence type="ECO:0000256" key="1">
    <source>
        <dbReference type="SAM" id="MobiDB-lite"/>
    </source>
</evidence>
<feature type="region of interest" description="Disordered" evidence="1">
    <location>
        <begin position="1"/>
        <end position="25"/>
    </location>
</feature>
<gene>
    <name evidence="2" type="ORF">ONZ51_g5454</name>
</gene>
<evidence type="ECO:0000313" key="3">
    <source>
        <dbReference type="Proteomes" id="UP001215151"/>
    </source>
</evidence>
<proteinExistence type="predicted"/>
<feature type="compositionally biased region" description="Polar residues" evidence="1">
    <location>
        <begin position="13"/>
        <end position="25"/>
    </location>
</feature>
<dbReference type="PANTHER" id="PTHR34213">
    <property type="entry name" value="NUCLEAR TRANSPORT FACTOR 2 (NTF2) FAMILY PROTEIN"/>
    <property type="match status" value="1"/>
</dbReference>
<organism evidence="2 3">
    <name type="scientific">Trametes cubensis</name>
    <dbReference type="NCBI Taxonomy" id="1111947"/>
    <lineage>
        <taxon>Eukaryota</taxon>
        <taxon>Fungi</taxon>
        <taxon>Dikarya</taxon>
        <taxon>Basidiomycota</taxon>
        <taxon>Agaricomycotina</taxon>
        <taxon>Agaricomycetes</taxon>
        <taxon>Polyporales</taxon>
        <taxon>Polyporaceae</taxon>
        <taxon>Trametes</taxon>
    </lineage>
</organism>
<accession>A0AAD7TV24</accession>
<keyword evidence="3" id="KW-1185">Reference proteome</keyword>
<protein>
    <submittedName>
        <fullName evidence="2">Uncharacterized protein</fullName>
    </submittedName>
</protein>
<evidence type="ECO:0000313" key="2">
    <source>
        <dbReference type="EMBL" id="KAJ8482287.1"/>
    </source>
</evidence>
<dbReference type="EMBL" id="JAPEVG010000118">
    <property type="protein sequence ID" value="KAJ8482287.1"/>
    <property type="molecule type" value="Genomic_DNA"/>
</dbReference>
<dbReference type="Proteomes" id="UP001215151">
    <property type="component" value="Unassembled WGS sequence"/>
</dbReference>